<dbReference type="EMBL" id="CM042882">
    <property type="protein sequence ID" value="KAI4383718.1"/>
    <property type="molecule type" value="Genomic_DNA"/>
</dbReference>
<evidence type="ECO:0000313" key="2">
    <source>
        <dbReference type="Proteomes" id="UP001057402"/>
    </source>
</evidence>
<gene>
    <name evidence="1" type="ORF">MLD38_009523</name>
</gene>
<reference evidence="2" key="1">
    <citation type="journal article" date="2023" name="Front. Plant Sci.">
        <title>Chromosomal-level genome assembly of Melastoma candidum provides insights into trichome evolution.</title>
        <authorList>
            <person name="Zhong Y."/>
            <person name="Wu W."/>
            <person name="Sun C."/>
            <person name="Zou P."/>
            <person name="Liu Y."/>
            <person name="Dai S."/>
            <person name="Zhou R."/>
        </authorList>
    </citation>
    <scope>NUCLEOTIDE SEQUENCE [LARGE SCALE GENOMIC DNA]</scope>
</reference>
<proteinExistence type="predicted"/>
<comment type="caution">
    <text evidence="1">The sequence shown here is derived from an EMBL/GenBank/DDBJ whole genome shotgun (WGS) entry which is preliminary data.</text>
</comment>
<protein>
    <submittedName>
        <fullName evidence="1">Uncharacterized protein</fullName>
    </submittedName>
</protein>
<organism evidence="1 2">
    <name type="scientific">Melastoma candidum</name>
    <dbReference type="NCBI Taxonomy" id="119954"/>
    <lineage>
        <taxon>Eukaryota</taxon>
        <taxon>Viridiplantae</taxon>
        <taxon>Streptophyta</taxon>
        <taxon>Embryophyta</taxon>
        <taxon>Tracheophyta</taxon>
        <taxon>Spermatophyta</taxon>
        <taxon>Magnoliopsida</taxon>
        <taxon>eudicotyledons</taxon>
        <taxon>Gunneridae</taxon>
        <taxon>Pentapetalae</taxon>
        <taxon>rosids</taxon>
        <taxon>malvids</taxon>
        <taxon>Myrtales</taxon>
        <taxon>Melastomataceae</taxon>
        <taxon>Melastomatoideae</taxon>
        <taxon>Melastomateae</taxon>
        <taxon>Melastoma</taxon>
    </lineage>
</organism>
<sequence length="487" mass="53588">MEAGGERESLLKLKGVCPGCKVDRIKERDKGIPYRNLSYIWIVSLSAALPVSSLFPFLYFMVRDFHIAQREEDIGLYSGFVGSSFMVGRALTSVFWGVVADKYGRKPVILIGTFTVFVIRRVVFNILFGLSTNFWMALSMRFLLGCFGCLLGSIRAYATEVCRDEHRALSLSVASTSRGIGLIIGPAIGGLFAQPAEKYPGLFSKESIFGRFPYFLPCLLISIFSAGVFVSCWWLPETLHMHHDTACRNANSNNQEDVERVVETKEQVEPKTAVHEPSLFKNWPLMSTIIVYCVFSLQEVAYVEIFSLWAVSDKKYGGLSFSSQDVGEVLAISGFGLLLFQLLLYPRVEKILGPVAITQLSSAISIPLLSSFPYIAMLSSLALHVAINVASMLRNTLSVSAITGIFILLNNSVPQHQRGAANGISMTAMSISKAFGPAGGGALLSWAQKRLDSPFLPGDQMVFFVLNMIQLIALILTFKPFLAQPPP</sequence>
<evidence type="ECO:0000313" key="1">
    <source>
        <dbReference type="EMBL" id="KAI4383718.1"/>
    </source>
</evidence>
<keyword evidence="2" id="KW-1185">Reference proteome</keyword>
<name>A0ACB9S256_9MYRT</name>
<dbReference type="Proteomes" id="UP001057402">
    <property type="component" value="Chromosome 3"/>
</dbReference>
<accession>A0ACB9S256</accession>